<protein>
    <submittedName>
        <fullName evidence="3">Uncharacterized protein</fullName>
    </submittedName>
</protein>
<dbReference type="EMBL" id="JAODAN010000010">
    <property type="protein sequence ID" value="KAK1921583.1"/>
    <property type="molecule type" value="Genomic_DNA"/>
</dbReference>
<gene>
    <name evidence="3" type="ORF">DB88DRAFT_517276</name>
</gene>
<dbReference type="Gene3D" id="1.25.40.10">
    <property type="entry name" value="Tetratricopeptide repeat domain"/>
    <property type="match status" value="3"/>
</dbReference>
<name>A0AAD9FNM0_PAPLA</name>
<dbReference type="SMART" id="SM00028">
    <property type="entry name" value="TPR"/>
    <property type="match status" value="7"/>
</dbReference>
<dbReference type="PANTHER" id="PTHR23082">
    <property type="entry name" value="TRANSCRIPTION INITIATION FACTOR IIIC TFIIIC , POLYPEPTIDE 3-RELATED"/>
    <property type="match status" value="1"/>
</dbReference>
<dbReference type="SUPFAM" id="SSF48452">
    <property type="entry name" value="TPR-like"/>
    <property type="match status" value="1"/>
</dbReference>
<feature type="coiled-coil region" evidence="1">
    <location>
        <begin position="485"/>
        <end position="512"/>
    </location>
</feature>
<dbReference type="AlphaFoldDB" id="A0AAD9FNM0"/>
<dbReference type="PANTHER" id="PTHR23082:SF0">
    <property type="entry name" value="GENERAL TRANSCRIPTION FACTOR 3C POLYPEPTIDE 3"/>
    <property type="match status" value="1"/>
</dbReference>
<keyword evidence="4" id="KW-1185">Reference proteome</keyword>
<sequence>MAYAQGDTKQTITLYAEVIRHDPYVIAAWNTLASVYEEEGNEEGARQMRFFAAHVEDEGDTWKDLARQFRQVGKIDQCLYCLRKALNRENADVGVLFELASIYRMTGATKKMVDAFKRILRLQGPWAHDFTFLQQFHPSMTGSYRKVIAGAFRTAFDWHVARCGPEDPSSTMTLAHIISLVDDLIELEQLEEAVNIIRRGQRWLQGRREQTKWDAMDDDREYDPPDVSRVGDDEADEVQTEEHDAGYALETPLRHRLAVLRLRLGDDSEAEIHIDEILQLDTFQYHEIFEELGIMLVKREKWEKALDCLDRINQCEQLEDTPELMYQAAICLHELKRLEEAQDALKFVVENQPDHGEARYRQIKVYEEMGKKDQALELVTQCLEKTRAPRESRKDKMTKADQAGQRKLTRAALENQMRLQMQELWAEVQVAEVEISEGKVGALDAFIQAAGTMVENFRLARNNFLKNRGVTRIAREKRASKSSRKNDLISQAQALQDRLERLMGEEAEVSADGKYLVVRMKEFYGLGREEWLQLVVKYCAVLMVKHEADVALEILEHVVQASLFNTRRCEVALRMATIACAMRLRLYDRIVDNCKRLAQMHQFHMEPYLLLLNCLSQGGLEAHKAFENLQLQKFIHRELTIHDALVKGQPATYSKKMLRWTPVVKVGMSRRLGDEAFRQDGQDEGDVNGEEGYREETVQFDEEDETDELGDMDEEGEGKWAVDVPRPTAPIPHLNVIYALHMLSSKAYQSALFYLFRAYQLVPYDPLICLAIAQAFFGRCTNRQSDNRNYQIVQGLAFLTKYRKYSPKDQRSQEEVEYNYGRSFHGLGVPHLAIEHYERVLASVETRMHEAGEEHAAEQVADGSLAYEAAHNLMQLYAATGNLQMVKRISGWLAI</sequence>
<feature type="compositionally biased region" description="Acidic residues" evidence="2">
    <location>
        <begin position="698"/>
        <end position="715"/>
    </location>
</feature>
<feature type="region of interest" description="Disordered" evidence="2">
    <location>
        <begin position="214"/>
        <end position="237"/>
    </location>
</feature>
<dbReference type="InterPro" id="IPR019734">
    <property type="entry name" value="TPR_rpt"/>
</dbReference>
<evidence type="ECO:0000313" key="4">
    <source>
        <dbReference type="Proteomes" id="UP001182556"/>
    </source>
</evidence>
<organism evidence="3 4">
    <name type="scientific">Papiliotrema laurentii</name>
    <name type="common">Cryptococcus laurentii</name>
    <dbReference type="NCBI Taxonomy" id="5418"/>
    <lineage>
        <taxon>Eukaryota</taxon>
        <taxon>Fungi</taxon>
        <taxon>Dikarya</taxon>
        <taxon>Basidiomycota</taxon>
        <taxon>Agaricomycotina</taxon>
        <taxon>Tremellomycetes</taxon>
        <taxon>Tremellales</taxon>
        <taxon>Rhynchogastremaceae</taxon>
        <taxon>Papiliotrema</taxon>
    </lineage>
</organism>
<dbReference type="GO" id="GO:0006383">
    <property type="term" value="P:transcription by RNA polymerase III"/>
    <property type="evidence" value="ECO:0007669"/>
    <property type="project" value="InterPro"/>
</dbReference>
<proteinExistence type="predicted"/>
<feature type="region of interest" description="Disordered" evidence="2">
    <location>
        <begin position="675"/>
        <end position="715"/>
    </location>
</feature>
<accession>A0AAD9FNM0</accession>
<keyword evidence="1" id="KW-0175">Coiled coil</keyword>
<evidence type="ECO:0000256" key="1">
    <source>
        <dbReference type="SAM" id="Coils"/>
    </source>
</evidence>
<evidence type="ECO:0000313" key="3">
    <source>
        <dbReference type="EMBL" id="KAK1921583.1"/>
    </source>
</evidence>
<dbReference type="InterPro" id="IPR011990">
    <property type="entry name" value="TPR-like_helical_dom_sf"/>
</dbReference>
<dbReference type="Proteomes" id="UP001182556">
    <property type="component" value="Unassembled WGS sequence"/>
</dbReference>
<reference evidence="3" key="1">
    <citation type="submission" date="2023-02" db="EMBL/GenBank/DDBJ databases">
        <title>Identification and recombinant expression of a fungal hydrolase from Papiliotrema laurentii that hydrolyzes apple cutin and clears colloidal polyester polyurethane.</title>
        <authorList>
            <consortium name="DOE Joint Genome Institute"/>
            <person name="Roman V.A."/>
            <person name="Bojanowski C."/>
            <person name="Crable B.R."/>
            <person name="Wagner D.N."/>
            <person name="Hung C.S."/>
            <person name="Nadeau L.J."/>
            <person name="Schratz L."/>
            <person name="Haridas S."/>
            <person name="Pangilinan J."/>
            <person name="Lipzen A."/>
            <person name="Na H."/>
            <person name="Yan M."/>
            <person name="Ng V."/>
            <person name="Grigoriev I.V."/>
            <person name="Spatafora J.W."/>
            <person name="Barlow D."/>
            <person name="Biffinger J."/>
            <person name="Kelley-Loughnane N."/>
            <person name="Varaljay V.A."/>
            <person name="Crookes-Goodson W.J."/>
        </authorList>
    </citation>
    <scope>NUCLEOTIDE SEQUENCE</scope>
    <source>
        <strain evidence="3">5307AH</strain>
    </source>
</reference>
<dbReference type="InterPro" id="IPR039340">
    <property type="entry name" value="Tfc4/TFIIIC-102/Sfc4"/>
</dbReference>
<comment type="caution">
    <text evidence="3">The sequence shown here is derived from an EMBL/GenBank/DDBJ whole genome shotgun (WGS) entry which is preliminary data.</text>
</comment>
<evidence type="ECO:0000256" key="2">
    <source>
        <dbReference type="SAM" id="MobiDB-lite"/>
    </source>
</evidence>
<dbReference type="GO" id="GO:0000127">
    <property type="term" value="C:transcription factor TFIIIC complex"/>
    <property type="evidence" value="ECO:0007669"/>
    <property type="project" value="TreeGrafter"/>
</dbReference>